<organism evidence="1">
    <name type="scientific">marine sediment metagenome</name>
    <dbReference type="NCBI Taxonomy" id="412755"/>
    <lineage>
        <taxon>unclassified sequences</taxon>
        <taxon>metagenomes</taxon>
        <taxon>ecological metagenomes</taxon>
    </lineage>
</organism>
<dbReference type="AlphaFoldDB" id="A0A0F9TX23"/>
<evidence type="ECO:0000313" key="1">
    <source>
        <dbReference type="EMBL" id="KKN79502.1"/>
    </source>
</evidence>
<protein>
    <recommendedName>
        <fullName evidence="2">DUF3563 domain-containing protein</fullName>
    </recommendedName>
</protein>
<reference evidence="1" key="1">
    <citation type="journal article" date="2015" name="Nature">
        <title>Complex archaea that bridge the gap between prokaryotes and eukaryotes.</title>
        <authorList>
            <person name="Spang A."/>
            <person name="Saw J.H."/>
            <person name="Jorgensen S.L."/>
            <person name="Zaremba-Niedzwiedzka K."/>
            <person name="Martijn J."/>
            <person name="Lind A.E."/>
            <person name="van Eijk R."/>
            <person name="Schleper C."/>
            <person name="Guy L."/>
            <person name="Ettema T.J."/>
        </authorList>
    </citation>
    <scope>NUCLEOTIDE SEQUENCE</scope>
</reference>
<gene>
    <name evidence="1" type="ORF">LCGC14_0339610</name>
</gene>
<name>A0A0F9TX23_9ZZZZ</name>
<dbReference type="EMBL" id="LAZR01000246">
    <property type="protein sequence ID" value="KKN79502.1"/>
    <property type="molecule type" value="Genomic_DNA"/>
</dbReference>
<comment type="caution">
    <text evidence="1">The sequence shown here is derived from an EMBL/GenBank/DDBJ whole genome shotgun (WGS) entry which is preliminary data.</text>
</comment>
<dbReference type="Pfam" id="PF12086">
    <property type="entry name" value="DUF3563"/>
    <property type="match status" value="1"/>
</dbReference>
<sequence length="52" mass="6292">MNITDKIRSAFRRNPEQERVRAYLDQSISMADLERRMREVDQGRFQPRGYGF</sequence>
<evidence type="ECO:0008006" key="2">
    <source>
        <dbReference type="Google" id="ProtNLM"/>
    </source>
</evidence>
<accession>A0A0F9TX23</accession>
<proteinExistence type="predicted"/>
<dbReference type="InterPro" id="IPR021946">
    <property type="entry name" value="DUF3563"/>
</dbReference>